<reference evidence="1 2" key="1">
    <citation type="submission" date="2023-03" db="EMBL/GenBank/DDBJ databases">
        <authorList>
            <person name="Shen W."/>
            <person name="Cai J."/>
        </authorList>
    </citation>
    <scope>NUCLEOTIDE SEQUENCE [LARGE SCALE GENOMIC DNA]</scope>
    <source>
        <strain evidence="1 2">Y59</strain>
    </source>
</reference>
<organism evidence="1 2">
    <name type="scientific">Enterococcus pseudoavium</name>
    <dbReference type="NCBI Taxonomy" id="44007"/>
    <lineage>
        <taxon>Bacteria</taxon>
        <taxon>Bacillati</taxon>
        <taxon>Bacillota</taxon>
        <taxon>Bacilli</taxon>
        <taxon>Lactobacillales</taxon>
        <taxon>Enterococcaceae</taxon>
        <taxon>Enterococcus</taxon>
    </lineage>
</organism>
<dbReference type="Proteomes" id="UP001269061">
    <property type="component" value="Unassembled WGS sequence"/>
</dbReference>
<gene>
    <name evidence="1" type="ORF">P7H46_06630</name>
</gene>
<comment type="caution">
    <text evidence="1">The sequence shown here is derived from an EMBL/GenBank/DDBJ whole genome shotgun (WGS) entry which is preliminary data.</text>
</comment>
<proteinExistence type="predicted"/>
<sequence length="69" mass="8630">MFSNEEMKYIREHFDEDKKIAADSGFPFASDLDEIEQQFREFDIDRKFQNREERRKALKLQKRMKRKRK</sequence>
<evidence type="ECO:0000313" key="2">
    <source>
        <dbReference type="Proteomes" id="UP001269061"/>
    </source>
</evidence>
<dbReference type="EMBL" id="JARQAZ010000005">
    <property type="protein sequence ID" value="MDT2770519.1"/>
    <property type="molecule type" value="Genomic_DNA"/>
</dbReference>
<dbReference type="RefSeq" id="WP_311815593.1">
    <property type="nucleotide sequence ID" value="NZ_JARQAZ010000005.1"/>
</dbReference>
<evidence type="ECO:0000313" key="1">
    <source>
        <dbReference type="EMBL" id="MDT2770519.1"/>
    </source>
</evidence>
<protein>
    <submittedName>
        <fullName evidence="1">Uncharacterized protein</fullName>
    </submittedName>
</protein>
<name>A0ABU3FI64_9ENTE</name>
<keyword evidence="2" id="KW-1185">Reference proteome</keyword>
<accession>A0ABU3FI64</accession>